<name>A0A211ZUG1_9PROT</name>
<feature type="domain" description="VOC" evidence="2">
    <location>
        <begin position="435"/>
        <end position="584"/>
    </location>
</feature>
<evidence type="ECO:0000259" key="2">
    <source>
        <dbReference type="PROSITE" id="PS51819"/>
    </source>
</evidence>
<comment type="caution">
    <text evidence="3">The sequence shown here is derived from an EMBL/GenBank/DDBJ whole genome shotgun (WGS) entry which is preliminary data.</text>
</comment>
<feature type="binding site" evidence="1">
    <location>
        <position position="438"/>
    </location>
    <ligand>
        <name>Mg(2+)</name>
        <dbReference type="ChEBI" id="CHEBI:18420"/>
    </ligand>
</feature>
<feature type="binding site" evidence="1">
    <location>
        <position position="134"/>
    </location>
    <ligand>
        <name>a divalent metal cation</name>
        <dbReference type="ChEBI" id="CHEBI:60240"/>
        <note>catalytic</note>
    </ligand>
</feature>
<dbReference type="EC" id="4.2.1.118" evidence="1"/>
<dbReference type="InterPro" id="IPR041735">
    <property type="entry name" value="4OHPhenylPyrv_dOase_C"/>
</dbReference>
<dbReference type="OrthoDB" id="9780241at2"/>
<dbReference type="GO" id="GO:0046872">
    <property type="term" value="F:metal ion binding"/>
    <property type="evidence" value="ECO:0007669"/>
    <property type="project" value="UniProtKB-UniRule"/>
</dbReference>
<feature type="binding site" evidence="1">
    <location>
        <position position="593"/>
    </location>
    <ligand>
        <name>Mg(2+)</name>
        <dbReference type="ChEBI" id="CHEBI:18420"/>
    </ligand>
</feature>
<dbReference type="Pfam" id="PF00903">
    <property type="entry name" value="Glyoxalase"/>
    <property type="match status" value="1"/>
</dbReference>
<feature type="domain" description="VOC" evidence="2">
    <location>
        <begin position="290"/>
        <end position="409"/>
    </location>
</feature>
<dbReference type="UniPathway" id="UPA00088"/>
<keyword evidence="1" id="KW-0456">Lyase</keyword>
<keyword evidence="4" id="KW-1185">Reference proteome</keyword>
<dbReference type="SUPFAM" id="SSF54593">
    <property type="entry name" value="Glyoxalase/Bleomycin resistance protein/Dihydroxybiphenyl dioxygenase"/>
    <property type="match status" value="1"/>
</dbReference>
<feature type="binding site" evidence="1">
    <location>
        <position position="516"/>
    </location>
    <ligand>
        <name>Mg(2+)</name>
        <dbReference type="ChEBI" id="CHEBI:18420"/>
    </ligand>
</feature>
<sequence>MKTSIATVSLSGDLRDKLEAIAAAGFDGVEIFENDFLSFDAAPREVGRMVRDAGLVVTTFQPFRDFEGMPEPQRMRVFDRAERKFDLMAELGADLLLVCSNISPAALGGIDRAAADFRELGERAAKRGLRVGFEALAWGRHVNDHRDAWEIVRRADHPGIGLILDSFHTLSRGIDPDSIRAVPADRIFLVQLADAPLLEMDLLSWSRHFRNLPGQGDLPVTTFTEAVAATGYDGVYSLEIFNDHFRAGSARSVAIDGRRSLLQLADTLERRKPAAERTRPLLPERARCLGVEFVEFAVDDAGAIELEALFGALGFARRGRHRSKDVTLWSQGGIALLVNREKEGYAHAAYIMHGPAACAICLRVDDARAAMARAGALLATGFRQEVGPGELEIPAIRGVGGSLIYLVDPDSTLARWRDVDFVPVEDAAPEAGLARIDHLSQSMQYDEMLSWLLFYSAIFDLAKTPELEIPDPAGLVRSQVVQNAEGTLRVVLNASQSHRTLSARFLSEFFGSGIQHIALETDDILAAAARMRQAGVRFLPIPANYHDDIEARFGLEPELVDRLREAGILYDRDGGGEFFQLYTTSFADRFFFEIVQRRGYAGFGAANAPIRLAAQTRLAPDVSLPRR</sequence>
<gene>
    <name evidence="3" type="ORF">BWR60_01815</name>
</gene>
<accession>A0A211ZUG1</accession>
<dbReference type="InterPro" id="IPR043700">
    <property type="entry name" value="DSD"/>
</dbReference>
<feature type="binding site" evidence="1">
    <location>
        <position position="239"/>
    </location>
    <ligand>
        <name>a divalent metal cation</name>
        <dbReference type="ChEBI" id="CHEBI:60240"/>
        <note>catalytic</note>
    </ligand>
</feature>
<proteinExistence type="inferred from homology"/>
<dbReference type="GO" id="GO:0046279">
    <property type="term" value="P:3,4-dihydroxybenzoate biosynthetic process"/>
    <property type="evidence" value="ECO:0007669"/>
    <property type="project" value="UniProtKB-UniRule"/>
</dbReference>
<dbReference type="Pfam" id="PF14696">
    <property type="entry name" value="Glyoxalase_5"/>
    <property type="match status" value="1"/>
</dbReference>
<evidence type="ECO:0000313" key="4">
    <source>
        <dbReference type="Proteomes" id="UP000196655"/>
    </source>
</evidence>
<dbReference type="Pfam" id="PF01261">
    <property type="entry name" value="AP_endonuc_2"/>
    <property type="match status" value="1"/>
</dbReference>
<dbReference type="InterPro" id="IPR036237">
    <property type="entry name" value="Xyl_isomerase-like_sf"/>
</dbReference>
<dbReference type="InterPro" id="IPR050312">
    <property type="entry name" value="IolE/XylAMocC-like"/>
</dbReference>
<comment type="catalytic activity">
    <reaction evidence="1">
        <text>3-dehydroshikimate = 3,4-dihydroxybenzoate + H2O</text>
        <dbReference type="Rhea" id="RHEA:24848"/>
        <dbReference type="ChEBI" id="CHEBI:15377"/>
        <dbReference type="ChEBI" id="CHEBI:16630"/>
        <dbReference type="ChEBI" id="CHEBI:36241"/>
        <dbReference type="EC" id="4.2.1.118"/>
    </reaction>
</comment>
<dbReference type="InterPro" id="IPR037523">
    <property type="entry name" value="VOC_core"/>
</dbReference>
<comment type="function">
    <text evidence="1">Catalyzes the conversion of 3-dehydroshikimate to protocatechuate (3,4-dihydroxybenzoate), a common intermediate of quinate and shikimate degradation pathways.</text>
</comment>
<dbReference type="EMBL" id="NHON01000002">
    <property type="protein sequence ID" value="OWJ68849.1"/>
    <property type="molecule type" value="Genomic_DNA"/>
</dbReference>
<organism evidence="3 4">
    <name type="scientific">Inquilinus limosus</name>
    <dbReference type="NCBI Taxonomy" id="171674"/>
    <lineage>
        <taxon>Bacteria</taxon>
        <taxon>Pseudomonadati</taxon>
        <taxon>Pseudomonadota</taxon>
        <taxon>Alphaproteobacteria</taxon>
        <taxon>Rhodospirillales</taxon>
        <taxon>Rhodospirillaceae</taxon>
        <taxon>Inquilinus</taxon>
    </lineage>
</organism>
<dbReference type="PANTHER" id="PTHR12110">
    <property type="entry name" value="HYDROXYPYRUVATE ISOMERASE"/>
    <property type="match status" value="1"/>
</dbReference>
<dbReference type="GO" id="GO:0046565">
    <property type="term" value="F:3-dehydroshikimate dehydratase activity"/>
    <property type="evidence" value="ECO:0007669"/>
    <property type="project" value="UniProtKB-UniRule"/>
</dbReference>
<dbReference type="InterPro" id="IPR004360">
    <property type="entry name" value="Glyas_Fos-R_dOase_dom"/>
</dbReference>
<feature type="binding site" evidence="1">
    <location>
        <position position="165"/>
    </location>
    <ligand>
        <name>a divalent metal cation</name>
        <dbReference type="ChEBI" id="CHEBI:60240"/>
        <note>catalytic</note>
    </ligand>
</feature>
<comment type="similarity">
    <text evidence="1">Belongs to the bacterial two-domain DSD family.</text>
</comment>
<dbReference type="PROSITE" id="PS51819">
    <property type="entry name" value="VOC"/>
    <property type="match status" value="2"/>
</dbReference>
<feature type="binding site" evidence="1">
    <location>
        <position position="191"/>
    </location>
    <ligand>
        <name>a divalent metal cation</name>
        <dbReference type="ChEBI" id="CHEBI:60240"/>
        <note>catalytic</note>
    </ligand>
</feature>
<dbReference type="Gene3D" id="3.10.180.10">
    <property type="entry name" value="2,3-Dihydroxybiphenyl 1,2-Dioxygenase, domain 1"/>
    <property type="match status" value="2"/>
</dbReference>
<dbReference type="HAMAP" id="MF_02238">
    <property type="entry name" value="DSD"/>
    <property type="match status" value="1"/>
</dbReference>
<dbReference type="AlphaFoldDB" id="A0A211ZUG1"/>
<reference evidence="4" key="1">
    <citation type="submission" date="2017-05" db="EMBL/GenBank/DDBJ databases">
        <authorList>
            <person name="Macchi M."/>
            <person name="Festa S."/>
            <person name="Coppotelli B.M."/>
            <person name="Morelli I.S."/>
        </authorList>
    </citation>
    <scope>NUCLEOTIDE SEQUENCE [LARGE SCALE GENOMIC DNA]</scope>
    <source>
        <strain evidence="4">I</strain>
    </source>
</reference>
<dbReference type="STRING" id="1122125.GCA_000423185_04396"/>
<dbReference type="InterPro" id="IPR029068">
    <property type="entry name" value="Glyas_Bleomycin-R_OHBP_Dase"/>
</dbReference>
<dbReference type="PANTHER" id="PTHR12110:SF21">
    <property type="entry name" value="XYLOSE ISOMERASE-LIKE TIM BARREL DOMAIN-CONTAINING PROTEIN"/>
    <property type="match status" value="1"/>
</dbReference>
<dbReference type="Proteomes" id="UP000196655">
    <property type="component" value="Unassembled WGS sequence"/>
</dbReference>
<dbReference type="RefSeq" id="WP_088149293.1">
    <property type="nucleotide sequence ID" value="NZ_NHON01000002.1"/>
</dbReference>
<evidence type="ECO:0000256" key="1">
    <source>
        <dbReference type="HAMAP-Rule" id="MF_02238"/>
    </source>
</evidence>
<keyword evidence="1" id="KW-0479">Metal-binding</keyword>
<dbReference type="InterPro" id="IPR013022">
    <property type="entry name" value="Xyl_isomerase-like_TIM-brl"/>
</dbReference>
<comment type="pathway">
    <text evidence="1">Aromatic compound metabolism; 3,4-dihydroxybenzoate biosynthesis.</text>
</comment>
<dbReference type="SUPFAM" id="SSF51658">
    <property type="entry name" value="Xylose isomerase-like"/>
    <property type="match status" value="1"/>
</dbReference>
<dbReference type="Gene3D" id="3.20.20.150">
    <property type="entry name" value="Divalent-metal-dependent TIM barrel enzymes"/>
    <property type="match status" value="1"/>
</dbReference>
<evidence type="ECO:0000313" key="3">
    <source>
        <dbReference type="EMBL" id="OWJ68849.1"/>
    </source>
</evidence>
<comment type="cofactor">
    <cofactor evidence="1">
        <name>a divalent metal cation</name>
        <dbReference type="ChEBI" id="CHEBI:60240"/>
    </cofactor>
</comment>
<protein>
    <recommendedName>
        <fullName evidence="1">3-dehydroshikimate dehydratase</fullName>
        <shortName evidence="1">DSD</shortName>
        <ecNumber evidence="1">4.2.1.118</ecNumber>
    </recommendedName>
</protein>
<dbReference type="CDD" id="cd07250">
    <property type="entry name" value="HPPD_C_like"/>
    <property type="match status" value="1"/>
</dbReference>